<evidence type="ECO:0000313" key="1">
    <source>
        <dbReference type="EMBL" id="MED6236815.1"/>
    </source>
</evidence>
<evidence type="ECO:0000313" key="2">
    <source>
        <dbReference type="Proteomes" id="UP001345963"/>
    </source>
</evidence>
<accession>A0ABU7AH20</accession>
<gene>
    <name evidence="1" type="ORF">ATANTOWER_014666</name>
</gene>
<dbReference type="Proteomes" id="UP001345963">
    <property type="component" value="Unassembled WGS sequence"/>
</dbReference>
<organism evidence="1 2">
    <name type="scientific">Ataeniobius toweri</name>
    <dbReference type="NCBI Taxonomy" id="208326"/>
    <lineage>
        <taxon>Eukaryota</taxon>
        <taxon>Metazoa</taxon>
        <taxon>Chordata</taxon>
        <taxon>Craniata</taxon>
        <taxon>Vertebrata</taxon>
        <taxon>Euteleostomi</taxon>
        <taxon>Actinopterygii</taxon>
        <taxon>Neopterygii</taxon>
        <taxon>Teleostei</taxon>
        <taxon>Neoteleostei</taxon>
        <taxon>Acanthomorphata</taxon>
        <taxon>Ovalentaria</taxon>
        <taxon>Atherinomorphae</taxon>
        <taxon>Cyprinodontiformes</taxon>
        <taxon>Goodeidae</taxon>
        <taxon>Ataeniobius</taxon>
    </lineage>
</organism>
<dbReference type="EMBL" id="JAHUTI010012886">
    <property type="protein sequence ID" value="MED6236815.1"/>
    <property type="molecule type" value="Genomic_DNA"/>
</dbReference>
<name>A0ABU7AH20_9TELE</name>
<keyword evidence="2" id="KW-1185">Reference proteome</keyword>
<reference evidence="1 2" key="1">
    <citation type="submission" date="2021-07" db="EMBL/GenBank/DDBJ databases">
        <authorList>
            <person name="Palmer J.M."/>
        </authorList>
    </citation>
    <scope>NUCLEOTIDE SEQUENCE [LARGE SCALE GENOMIC DNA]</scope>
    <source>
        <strain evidence="1 2">AT_MEX2019</strain>
        <tissue evidence="1">Muscle</tissue>
    </source>
</reference>
<sequence>MKLNMDPTQRQRKGCCLQGVILTVGLCVYNWVYCNSGSPYHSKELSSPTEKVSCTLTQQVTLHNQVYLDAHLLPPHGSLTDCSFSVITLWQDKCMNVFMERTLRQEANYFIQFFCLV</sequence>
<protein>
    <submittedName>
        <fullName evidence="1">Uncharacterized protein</fullName>
    </submittedName>
</protein>
<comment type="caution">
    <text evidence="1">The sequence shown here is derived from an EMBL/GenBank/DDBJ whole genome shotgun (WGS) entry which is preliminary data.</text>
</comment>
<proteinExistence type="predicted"/>